<keyword evidence="6" id="KW-0560">Oxidoreductase</keyword>
<evidence type="ECO:0000256" key="3">
    <source>
        <dbReference type="ARBA" id="ARBA00012855"/>
    </source>
</evidence>
<comment type="pathway">
    <text evidence="1">Amino-acid biosynthesis; L-proline biosynthesis; L-proline from L-glutamate 5-semialdehyde: step 1/1.</text>
</comment>
<keyword evidence="4" id="KW-0028">Amino-acid biosynthesis</keyword>
<comment type="caution">
    <text evidence="9">The sequence shown here is derived from an EMBL/GenBank/DDBJ whole genome shotgun (WGS) entry which is preliminary data.</text>
</comment>
<reference evidence="9 10" key="1">
    <citation type="journal article" date="2024" name="BMC Genomics">
        <title>Genome assembly of redclaw crayfish (Cherax quadricarinatus) provides insights into its immune adaptation and hypoxia tolerance.</title>
        <authorList>
            <person name="Liu Z."/>
            <person name="Zheng J."/>
            <person name="Li H."/>
            <person name="Fang K."/>
            <person name="Wang S."/>
            <person name="He J."/>
            <person name="Zhou D."/>
            <person name="Weng S."/>
            <person name="Chi M."/>
            <person name="Gu Z."/>
            <person name="He J."/>
            <person name="Li F."/>
            <person name="Wang M."/>
        </authorList>
    </citation>
    <scope>NUCLEOTIDE SEQUENCE [LARGE SCALE GENOMIC DNA]</scope>
    <source>
        <strain evidence="9">ZL_2023a</strain>
    </source>
</reference>
<dbReference type="SUPFAM" id="SSF48179">
    <property type="entry name" value="6-phosphogluconate dehydrogenase C-terminal domain-like"/>
    <property type="match status" value="1"/>
</dbReference>
<dbReference type="Gene3D" id="3.40.50.720">
    <property type="entry name" value="NAD(P)-binding Rossmann-like Domain"/>
    <property type="match status" value="1"/>
</dbReference>
<evidence type="ECO:0000256" key="5">
    <source>
        <dbReference type="ARBA" id="ARBA00022857"/>
    </source>
</evidence>
<gene>
    <name evidence="9" type="ORF">OTU49_014489</name>
</gene>
<keyword evidence="5 7" id="KW-0521">NADP</keyword>
<dbReference type="InterPro" id="IPR008927">
    <property type="entry name" value="6-PGluconate_DH-like_C_sf"/>
</dbReference>
<dbReference type="Proteomes" id="UP001445076">
    <property type="component" value="Unassembled WGS sequence"/>
</dbReference>
<comment type="similarity">
    <text evidence="2">Belongs to the pyrroline-5-carboxylate reductase family.</text>
</comment>
<accession>A0AAW0VPM1</accession>
<dbReference type="InterPro" id="IPR000304">
    <property type="entry name" value="Pyrroline-COOH_reductase"/>
</dbReference>
<dbReference type="PANTHER" id="PTHR11645">
    <property type="entry name" value="PYRROLINE-5-CARBOXYLATE REDUCTASE"/>
    <property type="match status" value="1"/>
</dbReference>
<evidence type="ECO:0000259" key="8">
    <source>
        <dbReference type="Pfam" id="PF14748"/>
    </source>
</evidence>
<dbReference type="NCBIfam" id="TIGR00112">
    <property type="entry name" value="proC"/>
    <property type="match status" value="1"/>
</dbReference>
<feature type="binding site" evidence="7">
    <location>
        <position position="11"/>
    </location>
    <ligand>
        <name>NADPH</name>
        <dbReference type="ChEBI" id="CHEBI:57783"/>
    </ligand>
</feature>
<dbReference type="SUPFAM" id="SSF51735">
    <property type="entry name" value="NAD(P)-binding Rossmann-fold domains"/>
    <property type="match status" value="1"/>
</dbReference>
<dbReference type="EC" id="1.5.1.2" evidence="3"/>
<dbReference type="Pfam" id="PF14748">
    <property type="entry name" value="P5CR_dimer"/>
    <property type="match status" value="1"/>
</dbReference>
<evidence type="ECO:0000313" key="10">
    <source>
        <dbReference type="Proteomes" id="UP001445076"/>
    </source>
</evidence>
<evidence type="ECO:0000313" key="9">
    <source>
        <dbReference type="EMBL" id="KAK8718765.1"/>
    </source>
</evidence>
<evidence type="ECO:0000256" key="4">
    <source>
        <dbReference type="ARBA" id="ARBA00022650"/>
    </source>
</evidence>
<dbReference type="EMBL" id="JARKIK010004292">
    <property type="protein sequence ID" value="KAK8718765.1"/>
    <property type="molecule type" value="Genomic_DNA"/>
</dbReference>
<name>A0AAW0VPM1_CHEQU</name>
<feature type="domain" description="Pyrroline-5-carboxylate reductase dimerisation" evidence="8">
    <location>
        <begin position="117"/>
        <end position="220"/>
    </location>
</feature>
<evidence type="ECO:0000256" key="2">
    <source>
        <dbReference type="ARBA" id="ARBA00005525"/>
    </source>
</evidence>
<dbReference type="GO" id="GO:0055129">
    <property type="term" value="P:L-proline biosynthetic process"/>
    <property type="evidence" value="ECO:0007669"/>
    <property type="project" value="TreeGrafter"/>
</dbReference>
<organism evidence="9 10">
    <name type="scientific">Cherax quadricarinatus</name>
    <name type="common">Australian red claw crayfish</name>
    <dbReference type="NCBI Taxonomy" id="27406"/>
    <lineage>
        <taxon>Eukaryota</taxon>
        <taxon>Metazoa</taxon>
        <taxon>Ecdysozoa</taxon>
        <taxon>Arthropoda</taxon>
        <taxon>Crustacea</taxon>
        <taxon>Multicrustacea</taxon>
        <taxon>Malacostraca</taxon>
        <taxon>Eumalacostraca</taxon>
        <taxon>Eucarida</taxon>
        <taxon>Decapoda</taxon>
        <taxon>Pleocyemata</taxon>
        <taxon>Astacidea</taxon>
        <taxon>Parastacoidea</taxon>
        <taxon>Parastacidae</taxon>
        <taxon>Cherax</taxon>
    </lineage>
</organism>
<dbReference type="PANTHER" id="PTHR11645:SF62">
    <property type="entry name" value="PYRROLINE-5-CARBOXYLATE REDUCTASE"/>
    <property type="match status" value="1"/>
</dbReference>
<dbReference type="HAMAP" id="MF_01925">
    <property type="entry name" value="P5C_reductase"/>
    <property type="match status" value="1"/>
</dbReference>
<proteinExistence type="inferred from homology"/>
<dbReference type="PIRSF" id="PIRSF000193">
    <property type="entry name" value="Pyrrol-5-carb_rd"/>
    <property type="match status" value="1"/>
</dbReference>
<keyword evidence="4" id="KW-0641">Proline biosynthesis</keyword>
<dbReference type="FunFam" id="1.10.3730.10:FF:000001">
    <property type="entry name" value="Pyrroline-5-carboxylate reductase"/>
    <property type="match status" value="1"/>
</dbReference>
<dbReference type="AlphaFoldDB" id="A0AAW0VPM1"/>
<sequence>QEMGCDTTYNNKEAAYDSDVTIVCVKPAVVSRVLHDLKSCVTPSRPLVTSVALGVTLASLEGALPPLARVVRVMPNTPALVMMGASVFARGAHATDQDAQLTHRLLSSVGVCDEVPETCLDAVTGLSGAGPAYMYVVMEALADGGVKMGLPRHLALKLAAHTMMGSAKMVLTTGKHPGQLKDDVCSPGGCSIQGVHALERGRLRCALMNAVHDATLTSRETDAAK</sequence>
<evidence type="ECO:0000256" key="7">
    <source>
        <dbReference type="PIRSR" id="PIRSR000193-1"/>
    </source>
</evidence>
<feature type="non-terminal residue" evidence="9">
    <location>
        <position position="1"/>
    </location>
</feature>
<keyword evidence="10" id="KW-1185">Reference proteome</keyword>
<dbReference type="Gene3D" id="1.10.3730.10">
    <property type="entry name" value="ProC C-terminal domain-like"/>
    <property type="match status" value="1"/>
</dbReference>
<dbReference type="GO" id="GO:0004735">
    <property type="term" value="F:pyrroline-5-carboxylate reductase activity"/>
    <property type="evidence" value="ECO:0007669"/>
    <property type="project" value="UniProtKB-EC"/>
</dbReference>
<evidence type="ECO:0000256" key="1">
    <source>
        <dbReference type="ARBA" id="ARBA00005205"/>
    </source>
</evidence>
<dbReference type="InterPro" id="IPR036291">
    <property type="entry name" value="NAD(P)-bd_dom_sf"/>
</dbReference>
<evidence type="ECO:0000256" key="6">
    <source>
        <dbReference type="ARBA" id="ARBA00023002"/>
    </source>
</evidence>
<protein>
    <recommendedName>
        <fullName evidence="3">pyrroline-5-carboxylate reductase</fullName>
        <ecNumber evidence="3">1.5.1.2</ecNumber>
    </recommendedName>
</protein>
<dbReference type="InterPro" id="IPR029036">
    <property type="entry name" value="P5CR_dimer"/>
</dbReference>